<evidence type="ECO:0000313" key="1">
    <source>
        <dbReference type="EMBL" id="HBJ07820.1"/>
    </source>
</evidence>
<protein>
    <submittedName>
        <fullName evidence="1">Uncharacterized protein</fullName>
    </submittedName>
</protein>
<proteinExistence type="predicted"/>
<gene>
    <name evidence="1" type="ORF">DDY73_02335</name>
</gene>
<evidence type="ECO:0000313" key="2">
    <source>
        <dbReference type="Proteomes" id="UP000262954"/>
    </source>
</evidence>
<reference evidence="1 2" key="1">
    <citation type="journal article" date="2018" name="Nat. Biotechnol.">
        <title>A standardized bacterial taxonomy based on genome phylogeny substantially revises the tree of life.</title>
        <authorList>
            <person name="Parks D.H."/>
            <person name="Chuvochina M."/>
            <person name="Waite D.W."/>
            <person name="Rinke C."/>
            <person name="Skarshewski A."/>
            <person name="Chaumeil P.A."/>
            <person name="Hugenholtz P."/>
        </authorList>
    </citation>
    <scope>NUCLEOTIDE SEQUENCE [LARGE SCALE GENOMIC DNA]</scope>
    <source>
        <strain evidence="1">UBA11482</strain>
    </source>
</reference>
<dbReference type="EMBL" id="DNWC01000035">
    <property type="protein sequence ID" value="HBJ07820.1"/>
    <property type="molecule type" value="Genomic_DNA"/>
</dbReference>
<dbReference type="Proteomes" id="UP000262954">
    <property type="component" value="Unassembled WGS sequence"/>
</dbReference>
<comment type="caution">
    <text evidence="1">The sequence shown here is derived from an EMBL/GenBank/DDBJ whole genome shotgun (WGS) entry which is preliminary data.</text>
</comment>
<name>A0A354LZY1_9BACT</name>
<organism evidence="1 2">
    <name type="scientific">Coprobacter fastidiosus</name>
    <dbReference type="NCBI Taxonomy" id="1099853"/>
    <lineage>
        <taxon>Bacteria</taxon>
        <taxon>Pseudomonadati</taxon>
        <taxon>Bacteroidota</taxon>
        <taxon>Bacteroidia</taxon>
        <taxon>Bacteroidales</taxon>
        <taxon>Barnesiellaceae</taxon>
        <taxon>Coprobacter</taxon>
    </lineage>
</organism>
<dbReference type="AlphaFoldDB" id="A0A354LZY1"/>
<sequence length="170" mass="19672">MKVIIYIAIFIILCPIFSCKENEPKNDSFFFYVPGSDIGITTSKRPGNLFYVVFAEDSVQPSDSVDYIKYKIDVSTNLYFAFDPRNKKTIYVLDSDKIIETNILNDSLKILQDDEFMTLVADTGILATPESVLKYPYVEVWIYPSDYTIFTTEYEPVHKCIKEGKTYITW</sequence>
<dbReference type="RefSeq" id="WP_270214816.1">
    <property type="nucleotide sequence ID" value="NZ_CAUGAR010000005.1"/>
</dbReference>
<accession>A0A354LZY1</accession>